<comment type="caution">
    <text evidence="1">The sequence shown here is derived from an EMBL/GenBank/DDBJ whole genome shotgun (WGS) entry which is preliminary data.</text>
</comment>
<accession>A0ACC0WKY0</accession>
<name>A0ACC0WKY0_9STRA</name>
<organism evidence="1 2">
    <name type="scientific">Peronosclerospora sorghi</name>
    <dbReference type="NCBI Taxonomy" id="230839"/>
    <lineage>
        <taxon>Eukaryota</taxon>
        <taxon>Sar</taxon>
        <taxon>Stramenopiles</taxon>
        <taxon>Oomycota</taxon>
        <taxon>Peronosporomycetes</taxon>
        <taxon>Peronosporales</taxon>
        <taxon>Peronosporaceae</taxon>
        <taxon>Peronosclerospora</taxon>
    </lineage>
</organism>
<gene>
    <name evidence="1" type="ORF">PsorP6_012136</name>
</gene>
<sequence>MHVFIGHIVDVLYRRRILLGVATNPHKHFIQFALTPVLAKALTHACKIALGNEGCSFFVKVM</sequence>
<evidence type="ECO:0000313" key="2">
    <source>
        <dbReference type="Proteomes" id="UP001163321"/>
    </source>
</evidence>
<proteinExistence type="predicted"/>
<protein>
    <submittedName>
        <fullName evidence="1">Uncharacterized protein</fullName>
    </submittedName>
</protein>
<dbReference type="Proteomes" id="UP001163321">
    <property type="component" value="Chromosome 12"/>
</dbReference>
<dbReference type="EMBL" id="CM047591">
    <property type="protein sequence ID" value="KAI9918679.1"/>
    <property type="molecule type" value="Genomic_DNA"/>
</dbReference>
<reference evidence="1 2" key="1">
    <citation type="journal article" date="2022" name="bioRxiv">
        <title>The genome of the oomycete Peronosclerospora sorghi, a cosmopolitan pathogen of maize and sorghum, is inflated with dispersed pseudogenes.</title>
        <authorList>
            <person name="Fletcher K."/>
            <person name="Martin F."/>
            <person name="Isakeit T."/>
            <person name="Cavanaugh K."/>
            <person name="Magill C."/>
            <person name="Michelmore R."/>
        </authorList>
    </citation>
    <scope>NUCLEOTIDE SEQUENCE [LARGE SCALE GENOMIC DNA]</scope>
    <source>
        <strain evidence="1">P6</strain>
    </source>
</reference>
<evidence type="ECO:0000313" key="1">
    <source>
        <dbReference type="EMBL" id="KAI9918679.1"/>
    </source>
</evidence>
<keyword evidence="2" id="KW-1185">Reference proteome</keyword>